<dbReference type="PROSITE" id="PS51118">
    <property type="entry name" value="HTH_HXLR"/>
    <property type="match status" value="1"/>
</dbReference>
<dbReference type="SUPFAM" id="SSF46785">
    <property type="entry name" value="Winged helix' DNA-binding domain"/>
    <property type="match status" value="1"/>
</dbReference>
<evidence type="ECO:0000259" key="4">
    <source>
        <dbReference type="PROSITE" id="PS51118"/>
    </source>
</evidence>
<dbReference type="GO" id="GO:0003677">
    <property type="term" value="F:DNA binding"/>
    <property type="evidence" value="ECO:0007669"/>
    <property type="project" value="UniProtKB-KW"/>
</dbReference>
<comment type="caution">
    <text evidence="5">The sequence shown here is derived from an EMBL/GenBank/DDBJ whole genome shotgun (WGS) entry which is preliminary data.</text>
</comment>
<dbReference type="InterPro" id="IPR036390">
    <property type="entry name" value="WH_DNA-bd_sf"/>
</dbReference>
<name>A0A919K2N7_9ACTN</name>
<evidence type="ECO:0000256" key="1">
    <source>
        <dbReference type="ARBA" id="ARBA00023015"/>
    </source>
</evidence>
<dbReference type="RefSeq" id="WP_203786748.1">
    <property type="nucleotide sequence ID" value="NZ_BOMV01000077.1"/>
</dbReference>
<dbReference type="AlphaFoldDB" id="A0A919K2N7"/>
<keyword evidence="6" id="KW-1185">Reference proteome</keyword>
<accession>A0A919K2N7</accession>
<dbReference type="PANTHER" id="PTHR33204:SF37">
    <property type="entry name" value="HTH-TYPE TRANSCRIPTIONAL REGULATOR YODB"/>
    <property type="match status" value="1"/>
</dbReference>
<feature type="domain" description="HTH hxlR-type" evidence="4">
    <location>
        <begin position="10"/>
        <end position="109"/>
    </location>
</feature>
<dbReference type="Gene3D" id="1.10.10.10">
    <property type="entry name" value="Winged helix-like DNA-binding domain superfamily/Winged helix DNA-binding domain"/>
    <property type="match status" value="1"/>
</dbReference>
<keyword evidence="1" id="KW-0805">Transcription regulation</keyword>
<keyword evidence="3" id="KW-0804">Transcription</keyword>
<reference evidence="5" key="1">
    <citation type="submission" date="2021-01" db="EMBL/GenBank/DDBJ databases">
        <title>Whole genome shotgun sequence of Actinoplanes rishiriensis NBRC 108556.</title>
        <authorList>
            <person name="Komaki H."/>
            <person name="Tamura T."/>
        </authorList>
    </citation>
    <scope>NUCLEOTIDE SEQUENCE</scope>
    <source>
        <strain evidence="5">NBRC 108556</strain>
    </source>
</reference>
<dbReference type="InterPro" id="IPR036388">
    <property type="entry name" value="WH-like_DNA-bd_sf"/>
</dbReference>
<proteinExistence type="predicted"/>
<dbReference type="Pfam" id="PF01638">
    <property type="entry name" value="HxlR"/>
    <property type="match status" value="1"/>
</dbReference>
<evidence type="ECO:0000256" key="3">
    <source>
        <dbReference type="ARBA" id="ARBA00023163"/>
    </source>
</evidence>
<organism evidence="5 6">
    <name type="scientific">Paractinoplanes rishiriensis</name>
    <dbReference type="NCBI Taxonomy" id="1050105"/>
    <lineage>
        <taxon>Bacteria</taxon>
        <taxon>Bacillati</taxon>
        <taxon>Actinomycetota</taxon>
        <taxon>Actinomycetes</taxon>
        <taxon>Micromonosporales</taxon>
        <taxon>Micromonosporaceae</taxon>
        <taxon>Paractinoplanes</taxon>
    </lineage>
</organism>
<dbReference type="EMBL" id="BOMV01000077">
    <property type="protein sequence ID" value="GIE99766.1"/>
    <property type="molecule type" value="Genomic_DNA"/>
</dbReference>
<gene>
    <name evidence="5" type="ORF">Ari01nite_72310</name>
</gene>
<keyword evidence="2" id="KW-0238">DNA-binding</keyword>
<evidence type="ECO:0000256" key="2">
    <source>
        <dbReference type="ARBA" id="ARBA00023125"/>
    </source>
</evidence>
<evidence type="ECO:0000313" key="5">
    <source>
        <dbReference type="EMBL" id="GIE99766.1"/>
    </source>
</evidence>
<protein>
    <recommendedName>
        <fullName evidence="4">HTH hxlR-type domain-containing protein</fullName>
    </recommendedName>
</protein>
<dbReference type="Proteomes" id="UP000636960">
    <property type="component" value="Unassembled WGS sequence"/>
</dbReference>
<evidence type="ECO:0000313" key="6">
    <source>
        <dbReference type="Proteomes" id="UP000636960"/>
    </source>
</evidence>
<sequence length="151" mass="16582">MKRANGKSHCPINFGLETFGDPWSLLIVRDIVYFGKHTFKEFLAAEEKIAPSVLSARLTQLEAAGVLVSSPDETDRRRVSYRLTEIGLRLIPILVEIAGWSARVDPETGAPMDWIDLVDSRKPEMIALITETVRAGGSVFAGEDSVLAKLG</sequence>
<dbReference type="PANTHER" id="PTHR33204">
    <property type="entry name" value="TRANSCRIPTIONAL REGULATOR, MARR FAMILY"/>
    <property type="match status" value="1"/>
</dbReference>
<dbReference type="InterPro" id="IPR002577">
    <property type="entry name" value="HTH_HxlR"/>
</dbReference>